<gene>
    <name evidence="3" type="ORF">HAZT_HAZT011574</name>
</gene>
<proteinExistence type="predicted"/>
<sequence length="305" mass="34773">MAEKSSLKETIELEQEEIELQAKIARDRLILKQKLREAEMMKVELETDLLEEELRNVEGGERSHHESSRSEISAVHALLADPRKQGQSPAGDLLAVALAKQNEFTQLLAESHERAVLPKRQLDVFDGSDLTVFRTFLTAFENLFEKACTNDSDKLAYLGQYTAEYSALTNEQPLKLNDEEFGTLMCEVEAILNNRPLTPVSDNPDDLEALTPNHLLLLNAGVTFPTGLFCKSDAYSKKSWKQVQYLADMFWTRWQREYLKLLQTHQKWTTDTRSVQPGDLVSDNQLPRNQWPLGRIVEIKPDDAA</sequence>
<protein>
    <recommendedName>
        <fullName evidence="2">DUF5641 domain-containing protein</fullName>
    </recommendedName>
</protein>
<dbReference type="EMBL" id="JQDR03008314">
    <property type="protein sequence ID" value="KAA0197338.1"/>
    <property type="molecule type" value="Genomic_DNA"/>
</dbReference>
<reference evidence="3" key="2">
    <citation type="journal article" date="2018" name="Environ. Sci. Technol.">
        <title>The Toxicogenome of Hyalella azteca: A Model for Sediment Ecotoxicology and Evolutionary Toxicology.</title>
        <authorList>
            <person name="Poynton H.C."/>
            <person name="Hasenbein S."/>
            <person name="Benoit J.B."/>
            <person name="Sepulveda M.S."/>
            <person name="Poelchau M.F."/>
            <person name="Hughes D.S.T."/>
            <person name="Murali S.C."/>
            <person name="Chen S."/>
            <person name="Glastad K.M."/>
            <person name="Goodisman M.A.D."/>
            <person name="Werren J.H."/>
            <person name="Vineis J.H."/>
            <person name="Bowen J.L."/>
            <person name="Friedrich M."/>
            <person name="Jones J."/>
            <person name="Robertson H.M."/>
            <person name="Feyereisen R."/>
            <person name="Mechler-Hickson A."/>
            <person name="Mathers N."/>
            <person name="Lee C.E."/>
            <person name="Colbourne J.K."/>
            <person name="Biales A."/>
            <person name="Johnston J.S."/>
            <person name="Wellborn G.A."/>
            <person name="Rosendale A.J."/>
            <person name="Cridge A.G."/>
            <person name="Munoz-Torres M.C."/>
            <person name="Bain P.A."/>
            <person name="Manny A.R."/>
            <person name="Major K.M."/>
            <person name="Lambert F.N."/>
            <person name="Vulpe C.D."/>
            <person name="Tuck P."/>
            <person name="Blalock B.J."/>
            <person name="Lin Y.Y."/>
            <person name="Smith M.E."/>
            <person name="Ochoa-Acuna H."/>
            <person name="Chen M.M."/>
            <person name="Childers C.P."/>
            <person name="Qu J."/>
            <person name="Dugan S."/>
            <person name="Lee S.L."/>
            <person name="Chao H."/>
            <person name="Dinh H."/>
            <person name="Han Y."/>
            <person name="Doddapaneni H."/>
            <person name="Worley K.C."/>
            <person name="Muzny D.M."/>
            <person name="Gibbs R.A."/>
            <person name="Richards S."/>
        </authorList>
    </citation>
    <scope>NUCLEOTIDE SEQUENCE</scope>
    <source>
        <strain evidence="3">HAZT.00-mixed</strain>
        <tissue evidence="3">Whole organism</tissue>
    </source>
</reference>
<dbReference type="AlphaFoldDB" id="A0A6A0H4J3"/>
<name>A0A6A0H4J3_HYAAZ</name>
<dbReference type="OrthoDB" id="6377945at2759"/>
<feature type="domain" description="DUF5641" evidence="2">
    <location>
        <begin position="239"/>
        <end position="302"/>
    </location>
</feature>
<dbReference type="PANTHER" id="PTHR47331:SF1">
    <property type="entry name" value="GAG-LIKE PROTEIN"/>
    <property type="match status" value="1"/>
</dbReference>
<reference evidence="3" key="1">
    <citation type="submission" date="2014-08" db="EMBL/GenBank/DDBJ databases">
        <authorList>
            <person name="Murali S."/>
            <person name="Richards S."/>
            <person name="Bandaranaike D."/>
            <person name="Bellair M."/>
            <person name="Blankenburg K."/>
            <person name="Chao H."/>
            <person name="Dinh H."/>
            <person name="Doddapaneni H."/>
            <person name="Dugan-Rocha S."/>
            <person name="Elkadiri S."/>
            <person name="Gnanaolivu R."/>
            <person name="Hughes D."/>
            <person name="Lee S."/>
            <person name="Li M."/>
            <person name="Ming W."/>
            <person name="Munidasa M."/>
            <person name="Muniz J."/>
            <person name="Nguyen L."/>
            <person name="Osuji N."/>
            <person name="Pu L.-L."/>
            <person name="Puazo M."/>
            <person name="Skinner E."/>
            <person name="Qu C."/>
            <person name="Quiroz J."/>
            <person name="Raj R."/>
            <person name="Weissenberger G."/>
            <person name="Xin Y."/>
            <person name="Zou X."/>
            <person name="Han Y."/>
            <person name="Worley K."/>
            <person name="Muzny D."/>
            <person name="Gibbs R."/>
        </authorList>
    </citation>
    <scope>NUCLEOTIDE SEQUENCE</scope>
    <source>
        <strain evidence="3">HAZT.00-mixed</strain>
        <tissue evidence="3">Whole organism</tissue>
    </source>
</reference>
<evidence type="ECO:0000259" key="2">
    <source>
        <dbReference type="Pfam" id="PF18701"/>
    </source>
</evidence>
<evidence type="ECO:0000256" key="1">
    <source>
        <dbReference type="SAM" id="Coils"/>
    </source>
</evidence>
<evidence type="ECO:0000313" key="3">
    <source>
        <dbReference type="EMBL" id="KAA0197338.1"/>
    </source>
</evidence>
<feature type="coiled-coil region" evidence="1">
    <location>
        <begin position="8"/>
        <end position="55"/>
    </location>
</feature>
<organism evidence="3">
    <name type="scientific">Hyalella azteca</name>
    <name type="common">Amphipod</name>
    <dbReference type="NCBI Taxonomy" id="294128"/>
    <lineage>
        <taxon>Eukaryota</taxon>
        <taxon>Metazoa</taxon>
        <taxon>Ecdysozoa</taxon>
        <taxon>Arthropoda</taxon>
        <taxon>Crustacea</taxon>
        <taxon>Multicrustacea</taxon>
        <taxon>Malacostraca</taxon>
        <taxon>Eumalacostraca</taxon>
        <taxon>Peracarida</taxon>
        <taxon>Amphipoda</taxon>
        <taxon>Senticaudata</taxon>
        <taxon>Talitrida</taxon>
        <taxon>Talitroidea</taxon>
        <taxon>Hyalellidae</taxon>
        <taxon>Hyalella</taxon>
    </lineage>
</organism>
<dbReference type="PANTHER" id="PTHR47331">
    <property type="entry name" value="PHD-TYPE DOMAIN-CONTAINING PROTEIN"/>
    <property type="match status" value="1"/>
</dbReference>
<comment type="caution">
    <text evidence="3">The sequence shown here is derived from an EMBL/GenBank/DDBJ whole genome shotgun (WGS) entry which is preliminary data.</text>
</comment>
<dbReference type="InterPro" id="IPR040676">
    <property type="entry name" value="DUF5641"/>
</dbReference>
<reference evidence="3" key="3">
    <citation type="submission" date="2019-06" db="EMBL/GenBank/DDBJ databases">
        <authorList>
            <person name="Poynton C."/>
            <person name="Hasenbein S."/>
            <person name="Benoit J.B."/>
            <person name="Sepulveda M.S."/>
            <person name="Poelchau M.F."/>
            <person name="Murali S.C."/>
            <person name="Chen S."/>
            <person name="Glastad K.M."/>
            <person name="Werren J.H."/>
            <person name="Vineis J.H."/>
            <person name="Bowen J.L."/>
            <person name="Friedrich M."/>
            <person name="Jones J."/>
            <person name="Robertson H.M."/>
            <person name="Feyereisen R."/>
            <person name="Mechler-Hickson A."/>
            <person name="Mathers N."/>
            <person name="Lee C.E."/>
            <person name="Colbourne J.K."/>
            <person name="Biales A."/>
            <person name="Johnston J.S."/>
            <person name="Wellborn G.A."/>
            <person name="Rosendale A.J."/>
            <person name="Cridge A.G."/>
            <person name="Munoz-Torres M.C."/>
            <person name="Bain P.A."/>
            <person name="Manny A.R."/>
            <person name="Major K.M."/>
            <person name="Lambert F.N."/>
            <person name="Vulpe C.D."/>
            <person name="Tuck P."/>
            <person name="Blalock B.J."/>
            <person name="Lin Y.-Y."/>
            <person name="Smith M.E."/>
            <person name="Ochoa-Acuna H."/>
            <person name="Chen M.-J.M."/>
            <person name="Childers C.P."/>
            <person name="Qu J."/>
            <person name="Dugan S."/>
            <person name="Lee S.L."/>
            <person name="Chao H."/>
            <person name="Dinh H."/>
            <person name="Han Y."/>
            <person name="Doddapaneni H."/>
            <person name="Worley K.C."/>
            <person name="Muzny D.M."/>
            <person name="Gibbs R.A."/>
            <person name="Richards S."/>
        </authorList>
    </citation>
    <scope>NUCLEOTIDE SEQUENCE</scope>
    <source>
        <strain evidence="3">HAZT.00-mixed</strain>
        <tissue evidence="3">Whole organism</tissue>
    </source>
</reference>
<dbReference type="Proteomes" id="UP000711488">
    <property type="component" value="Unassembled WGS sequence"/>
</dbReference>
<keyword evidence="1" id="KW-0175">Coiled coil</keyword>
<accession>A0A6A0H4J3</accession>
<dbReference type="Pfam" id="PF18701">
    <property type="entry name" value="DUF5641"/>
    <property type="match status" value="1"/>
</dbReference>